<protein>
    <submittedName>
        <fullName evidence="1">Uncharacterized protein</fullName>
    </submittedName>
</protein>
<dbReference type="RefSeq" id="WP_106854934.1">
    <property type="nucleotide sequence ID" value="NZ_OGTP01000007.1"/>
</dbReference>
<organism evidence="1 2">
    <name type="scientific">Caballeronia novacaledonica</name>
    <dbReference type="NCBI Taxonomy" id="1544861"/>
    <lineage>
        <taxon>Bacteria</taxon>
        <taxon>Pseudomonadati</taxon>
        <taxon>Pseudomonadota</taxon>
        <taxon>Betaproteobacteria</taxon>
        <taxon>Burkholderiales</taxon>
        <taxon>Burkholderiaceae</taxon>
        <taxon>Caballeronia</taxon>
    </lineage>
</organism>
<gene>
    <name evidence="1" type="ORF">NOV72_02498</name>
</gene>
<evidence type="ECO:0000313" key="1">
    <source>
        <dbReference type="EMBL" id="SPB15272.1"/>
    </source>
</evidence>
<keyword evidence="2" id="KW-1185">Reference proteome</keyword>
<proteinExistence type="predicted"/>
<accession>A0A2U3I547</accession>
<reference evidence="2" key="1">
    <citation type="submission" date="2018-01" db="EMBL/GenBank/DDBJ databases">
        <authorList>
            <person name="Peeters C."/>
        </authorList>
    </citation>
    <scope>NUCLEOTIDE SEQUENCE [LARGE SCALE GENOMIC DNA]</scope>
</reference>
<sequence>MDTQLSEQCKSRLYRLKFEAPLESVAFVLADSREAAWRIGKTVMAVLLGVGVQTIALQGILSFRELVRTGVSDDADMRIFEIVVAGRKVRQWAHAPYFLTDDATLLGKWAELRADLAADIAREALRRAR</sequence>
<dbReference type="Proteomes" id="UP000238169">
    <property type="component" value="Unassembled WGS sequence"/>
</dbReference>
<dbReference type="OrthoDB" id="9006417at2"/>
<name>A0A2U3I547_9BURK</name>
<evidence type="ECO:0000313" key="2">
    <source>
        <dbReference type="Proteomes" id="UP000238169"/>
    </source>
</evidence>
<dbReference type="AlphaFoldDB" id="A0A2U3I547"/>
<dbReference type="EMBL" id="OGTP01000007">
    <property type="protein sequence ID" value="SPB15272.1"/>
    <property type="molecule type" value="Genomic_DNA"/>
</dbReference>